<dbReference type="PANTHER" id="PTHR14950:SF37">
    <property type="entry name" value="ENDORIBONUCLEASE DICER"/>
    <property type="match status" value="1"/>
</dbReference>
<gene>
    <name evidence="3" type="primary">Contig14283.g15211</name>
    <name evidence="3" type="ORF">STYLEM_8478</name>
</gene>
<dbReference type="Pfam" id="PF00636">
    <property type="entry name" value="Ribonuclease_3"/>
    <property type="match status" value="1"/>
</dbReference>
<dbReference type="PANTHER" id="PTHR14950">
    <property type="entry name" value="DICER-RELATED"/>
    <property type="match status" value="1"/>
</dbReference>
<organism evidence="3 4">
    <name type="scientific">Stylonychia lemnae</name>
    <name type="common">Ciliate</name>
    <dbReference type="NCBI Taxonomy" id="5949"/>
    <lineage>
        <taxon>Eukaryota</taxon>
        <taxon>Sar</taxon>
        <taxon>Alveolata</taxon>
        <taxon>Ciliophora</taxon>
        <taxon>Intramacronucleata</taxon>
        <taxon>Spirotrichea</taxon>
        <taxon>Stichotrichia</taxon>
        <taxon>Sporadotrichida</taxon>
        <taxon>Oxytrichidae</taxon>
        <taxon>Stylonychinae</taxon>
        <taxon>Stylonychia</taxon>
    </lineage>
</organism>
<dbReference type="InParanoid" id="A0A078AB32"/>
<dbReference type="SMART" id="SM00535">
    <property type="entry name" value="RIBOc"/>
    <property type="match status" value="1"/>
</dbReference>
<protein>
    <submittedName>
        <fullName evidence="3">Dicer-2</fullName>
    </submittedName>
</protein>
<dbReference type="AlphaFoldDB" id="A0A078AB32"/>
<accession>A0A078AB32</accession>
<evidence type="ECO:0000313" key="4">
    <source>
        <dbReference type="Proteomes" id="UP000039865"/>
    </source>
</evidence>
<evidence type="ECO:0000256" key="1">
    <source>
        <dbReference type="ARBA" id="ARBA00022801"/>
    </source>
</evidence>
<dbReference type="PROSITE" id="PS50142">
    <property type="entry name" value="RNASE_3_2"/>
    <property type="match status" value="1"/>
</dbReference>
<dbReference type="InterPro" id="IPR000999">
    <property type="entry name" value="RNase_III_dom"/>
</dbReference>
<reference evidence="3 4" key="1">
    <citation type="submission" date="2014-06" db="EMBL/GenBank/DDBJ databases">
        <authorList>
            <person name="Swart Estienne"/>
        </authorList>
    </citation>
    <scope>NUCLEOTIDE SEQUENCE [LARGE SCALE GENOMIC DNA]</scope>
    <source>
        <strain evidence="3 4">130c</strain>
    </source>
</reference>
<evidence type="ECO:0000313" key="3">
    <source>
        <dbReference type="EMBL" id="CDW79490.1"/>
    </source>
</evidence>
<dbReference type="GO" id="GO:0006396">
    <property type="term" value="P:RNA processing"/>
    <property type="evidence" value="ECO:0007669"/>
    <property type="project" value="InterPro"/>
</dbReference>
<name>A0A078AB32_STYLE</name>
<dbReference type="Proteomes" id="UP000039865">
    <property type="component" value="Unassembled WGS sequence"/>
</dbReference>
<dbReference type="CDD" id="cd00593">
    <property type="entry name" value="RIBOc"/>
    <property type="match status" value="1"/>
</dbReference>
<dbReference type="OrthoDB" id="298016at2759"/>
<dbReference type="GO" id="GO:0004525">
    <property type="term" value="F:ribonuclease III activity"/>
    <property type="evidence" value="ECO:0007669"/>
    <property type="project" value="InterPro"/>
</dbReference>
<dbReference type="InterPro" id="IPR036389">
    <property type="entry name" value="RNase_III_sf"/>
</dbReference>
<evidence type="ECO:0000259" key="2">
    <source>
        <dbReference type="PROSITE" id="PS50142"/>
    </source>
</evidence>
<keyword evidence="4" id="KW-1185">Reference proteome</keyword>
<dbReference type="SUPFAM" id="SSF69065">
    <property type="entry name" value="RNase III domain-like"/>
    <property type="match status" value="1"/>
</dbReference>
<keyword evidence="1" id="KW-0378">Hydrolase</keyword>
<sequence length="432" mass="51152">MESVIGAVTQEAGLEQAHEFLKNKFNILGYSLSEYAENRNKLMSEFDKISIDANEITQIFKLEEILNYEFKYKQIAIVALTHKSLTENKNQKDNQSINPDNDQLIETKQIQNYERLEYLGDEILGLLVTQYFVGVTKDQNQNQNPEKLHKLRSQIVNNTMLSLITIETNIYEFIRFDELQETYRSQIDNFVQLVKENLKRKGSSKQNAIKFIGLNAYNCRKTYESALTLNYHKDEDTDLKKLIQNIKQNDHEITLEQTYDLLVKNEVFPIDIEQLHESNMKIFGDIFESLIAAVFLDSGSLEITQRVLFKILEPYLIIYANIDRQKDNKRAQLQDLWNKTKYFKQLKFEMTQENTKDYIIYSGWIMTTEVMKLKFDAIVKSKVRKFYSKFYQFVQESIEQFEKIAEDLTYFNYLIFVKKFRVQWAQNQTSDS</sequence>
<feature type="domain" description="RNase III" evidence="2">
    <location>
        <begin position="59"/>
        <end position="299"/>
    </location>
</feature>
<proteinExistence type="predicted"/>
<dbReference type="Gene3D" id="1.10.1520.10">
    <property type="entry name" value="Ribonuclease III domain"/>
    <property type="match status" value="1"/>
</dbReference>
<dbReference type="EMBL" id="CCKQ01008050">
    <property type="protein sequence ID" value="CDW79490.1"/>
    <property type="molecule type" value="Genomic_DNA"/>
</dbReference>